<reference evidence="2" key="1">
    <citation type="submission" date="2021-01" db="EMBL/GenBank/DDBJ databases">
        <title>Genome public.</title>
        <authorList>
            <person name="Liu C."/>
            <person name="Sun Q."/>
        </authorList>
    </citation>
    <scope>NUCLEOTIDE SEQUENCE [LARGE SCALE GENOMIC DNA]</scope>
    <source>
        <strain evidence="2">YIM B02505</strain>
    </source>
</reference>
<dbReference type="EMBL" id="JAENHN010000037">
    <property type="protein sequence ID" value="MBK1811566.1"/>
    <property type="molecule type" value="Genomic_DNA"/>
</dbReference>
<evidence type="ECO:0000313" key="2">
    <source>
        <dbReference type="Proteomes" id="UP000596739"/>
    </source>
</evidence>
<dbReference type="Proteomes" id="UP000596739">
    <property type="component" value="Unassembled WGS sequence"/>
</dbReference>
<organism evidence="1 2">
    <name type="scientific">Clostridium yunnanense</name>
    <dbReference type="NCBI Taxonomy" id="2800325"/>
    <lineage>
        <taxon>Bacteria</taxon>
        <taxon>Bacillati</taxon>
        <taxon>Bacillota</taxon>
        <taxon>Clostridia</taxon>
        <taxon>Eubacteriales</taxon>
        <taxon>Clostridiaceae</taxon>
        <taxon>Clostridium</taxon>
    </lineage>
</organism>
<protein>
    <submittedName>
        <fullName evidence="1">Uncharacterized protein</fullName>
    </submittedName>
</protein>
<proteinExistence type="predicted"/>
<keyword evidence="2" id="KW-1185">Reference proteome</keyword>
<accession>A0ABS1EQ85</accession>
<evidence type="ECO:0000313" key="1">
    <source>
        <dbReference type="EMBL" id="MBK1811566.1"/>
    </source>
</evidence>
<comment type="caution">
    <text evidence="1">The sequence shown here is derived from an EMBL/GenBank/DDBJ whole genome shotgun (WGS) entry which is preliminary data.</text>
</comment>
<sequence length="77" mass="8922">MGDERLIIEKLNNLGIQLLILNGDILKEKETDDMSTRENISTGETNIDTSQLTYKEVELWPENLKPIMRKMELNTTE</sequence>
<dbReference type="RefSeq" id="WP_200269879.1">
    <property type="nucleotide sequence ID" value="NZ_JAENHN010000037.1"/>
</dbReference>
<name>A0ABS1EQ85_9CLOT</name>
<gene>
    <name evidence="1" type="ORF">JHL18_13135</name>
</gene>